<proteinExistence type="predicted"/>
<accession>A0A3N1UQV5</accession>
<comment type="caution">
    <text evidence="2">The sequence shown here is derived from an EMBL/GenBank/DDBJ whole genome shotgun (WGS) entry which is preliminary data.</text>
</comment>
<keyword evidence="3" id="KW-1185">Reference proteome</keyword>
<dbReference type="Pfam" id="PF00027">
    <property type="entry name" value="cNMP_binding"/>
    <property type="match status" value="1"/>
</dbReference>
<feature type="domain" description="Cyclic nucleotide-binding" evidence="1">
    <location>
        <begin position="12"/>
        <end position="90"/>
    </location>
</feature>
<dbReference type="InterPro" id="IPR018490">
    <property type="entry name" value="cNMP-bd_dom_sf"/>
</dbReference>
<dbReference type="InterPro" id="IPR000595">
    <property type="entry name" value="cNMP-bd_dom"/>
</dbReference>
<dbReference type="Gene3D" id="2.60.120.10">
    <property type="entry name" value="Jelly Rolls"/>
    <property type="match status" value="1"/>
</dbReference>
<organism evidence="2 3">
    <name type="scientific">Desulfosoma caldarium</name>
    <dbReference type="NCBI Taxonomy" id="610254"/>
    <lineage>
        <taxon>Bacteria</taxon>
        <taxon>Pseudomonadati</taxon>
        <taxon>Thermodesulfobacteriota</taxon>
        <taxon>Syntrophobacteria</taxon>
        <taxon>Syntrophobacterales</taxon>
        <taxon>Syntrophobacteraceae</taxon>
        <taxon>Desulfosoma</taxon>
    </lineage>
</organism>
<evidence type="ECO:0000313" key="3">
    <source>
        <dbReference type="Proteomes" id="UP000276223"/>
    </source>
</evidence>
<name>A0A3N1UQV5_9BACT</name>
<dbReference type="CDD" id="cd00038">
    <property type="entry name" value="CAP_ED"/>
    <property type="match status" value="1"/>
</dbReference>
<gene>
    <name evidence="2" type="ORF">EDC27_1495</name>
</gene>
<dbReference type="OrthoDB" id="190787at2"/>
<dbReference type="InterPro" id="IPR014710">
    <property type="entry name" value="RmlC-like_jellyroll"/>
</dbReference>
<reference evidence="2 3" key="1">
    <citation type="submission" date="2018-11" db="EMBL/GenBank/DDBJ databases">
        <title>Genomic Encyclopedia of Type Strains, Phase IV (KMG-IV): sequencing the most valuable type-strain genomes for metagenomic binning, comparative biology and taxonomic classification.</title>
        <authorList>
            <person name="Goeker M."/>
        </authorList>
    </citation>
    <scope>NUCLEOTIDE SEQUENCE [LARGE SCALE GENOMIC DNA]</scope>
    <source>
        <strain evidence="2 3">DSM 22027</strain>
    </source>
</reference>
<dbReference type="Proteomes" id="UP000276223">
    <property type="component" value="Unassembled WGS sequence"/>
</dbReference>
<sequence>MVEVSELAQSPFLADIPESDIQQLAQIAILSNFHEGTVLFQAKQPARSLFILKSGAVLLCFPSGRALVVRQTGQALGWSSLVSPLHYTATGICLADSVFYEFRNAELFDLFRMNTPLASRIMAKIEAVMQERKPYRRRKAA</sequence>
<dbReference type="PROSITE" id="PS50042">
    <property type="entry name" value="CNMP_BINDING_3"/>
    <property type="match status" value="1"/>
</dbReference>
<dbReference type="AlphaFoldDB" id="A0A3N1UQV5"/>
<evidence type="ECO:0000313" key="2">
    <source>
        <dbReference type="EMBL" id="ROQ93475.1"/>
    </source>
</evidence>
<dbReference type="SUPFAM" id="SSF51206">
    <property type="entry name" value="cAMP-binding domain-like"/>
    <property type="match status" value="1"/>
</dbReference>
<protein>
    <submittedName>
        <fullName evidence="2">Cyclic nucleotide-binding protein</fullName>
    </submittedName>
</protein>
<evidence type="ECO:0000259" key="1">
    <source>
        <dbReference type="PROSITE" id="PS50042"/>
    </source>
</evidence>
<dbReference type="EMBL" id="RJVA01000011">
    <property type="protein sequence ID" value="ROQ93475.1"/>
    <property type="molecule type" value="Genomic_DNA"/>
</dbReference>
<dbReference type="RefSeq" id="WP_123289976.1">
    <property type="nucleotide sequence ID" value="NZ_RJVA01000011.1"/>
</dbReference>